<dbReference type="RefSeq" id="WP_046665202.1">
    <property type="nucleotide sequence ID" value="NZ_CCRH01000002.1"/>
</dbReference>
<dbReference type="OrthoDB" id="9916530at2"/>
<evidence type="ECO:0000313" key="1">
    <source>
        <dbReference type="EMBL" id="CDZ32182.1"/>
    </source>
</evidence>
<proteinExistence type="predicted"/>
<protein>
    <submittedName>
        <fullName evidence="1">Uncharacterized protein</fullName>
    </submittedName>
</protein>
<organism evidence="1 2">
    <name type="scientific">Neorhizobium galegae bv. officinalis</name>
    <dbReference type="NCBI Taxonomy" id="323656"/>
    <lineage>
        <taxon>Bacteria</taxon>
        <taxon>Pseudomonadati</taxon>
        <taxon>Pseudomonadota</taxon>
        <taxon>Alphaproteobacteria</taxon>
        <taxon>Hyphomicrobiales</taxon>
        <taxon>Rhizobiaceae</taxon>
        <taxon>Rhizobium/Agrobacterium group</taxon>
        <taxon>Neorhizobium</taxon>
    </lineage>
</organism>
<dbReference type="Proteomes" id="UP000046176">
    <property type="component" value="Unassembled WGS sequence"/>
</dbReference>
<evidence type="ECO:0000313" key="2">
    <source>
        <dbReference type="Proteomes" id="UP000046176"/>
    </source>
</evidence>
<gene>
    <name evidence="1" type="ORF">NGAL_HAMBI1145_09530</name>
</gene>
<accession>A0A0T7FAY8</accession>
<name>A0A0T7FAY8_NEOGA</name>
<sequence>MNTSPISNQLRLVRREFAEFRHGGVVLSSEDAECFVKRLDGIILDALNLEAAAELRRWNKESAQERDRLITPRSVVVLNAFRNDPKIVPLFPGRGPNHPHSRS</sequence>
<reference evidence="1 2" key="1">
    <citation type="submission" date="2014-08" db="EMBL/GenBank/DDBJ databases">
        <authorList>
            <person name="Chen Y.-H."/>
        </authorList>
    </citation>
    <scope>NUCLEOTIDE SEQUENCE [LARGE SCALE GENOMIC DNA]</scope>
</reference>
<dbReference type="AlphaFoldDB" id="A0A0T7FAY8"/>
<dbReference type="EMBL" id="CCRH01000002">
    <property type="protein sequence ID" value="CDZ32182.1"/>
    <property type="molecule type" value="Genomic_DNA"/>
</dbReference>